<dbReference type="PROSITE" id="PS00211">
    <property type="entry name" value="ABC_TRANSPORTER_1"/>
    <property type="match status" value="1"/>
</dbReference>
<comment type="similarity">
    <text evidence="1">Belongs to the ABC transporter superfamily.</text>
</comment>
<keyword evidence="2" id="KW-0813">Transport</keyword>
<evidence type="ECO:0000256" key="1">
    <source>
        <dbReference type="ARBA" id="ARBA00005417"/>
    </source>
</evidence>
<protein>
    <submittedName>
        <fullName evidence="6">Lipopolysaccharide transport system ATP-binding protein</fullName>
    </submittedName>
</protein>
<proteinExistence type="inferred from homology"/>
<dbReference type="EMBL" id="QKYU01000010">
    <property type="protein sequence ID" value="PZW45870.1"/>
    <property type="molecule type" value="Genomic_DNA"/>
</dbReference>
<dbReference type="RefSeq" id="WP_245903409.1">
    <property type="nucleotide sequence ID" value="NZ_QKYU01000010.1"/>
</dbReference>
<comment type="caution">
    <text evidence="6">The sequence shown here is derived from an EMBL/GenBank/DDBJ whole genome shotgun (WGS) entry which is preliminary data.</text>
</comment>
<keyword evidence="4 6" id="KW-0067">ATP-binding</keyword>
<dbReference type="Gene3D" id="3.40.50.300">
    <property type="entry name" value="P-loop containing nucleotide triphosphate hydrolases"/>
    <property type="match status" value="1"/>
</dbReference>
<dbReference type="SMART" id="SM00382">
    <property type="entry name" value="AAA"/>
    <property type="match status" value="1"/>
</dbReference>
<dbReference type="CDD" id="cd03220">
    <property type="entry name" value="ABC_KpsT_Wzt"/>
    <property type="match status" value="1"/>
</dbReference>
<accession>A0A2W7KDW2</accession>
<evidence type="ECO:0000256" key="2">
    <source>
        <dbReference type="ARBA" id="ARBA00022448"/>
    </source>
</evidence>
<dbReference type="InterPro" id="IPR050683">
    <property type="entry name" value="Bact_Polysacc_Export_ATP-bd"/>
</dbReference>
<dbReference type="GO" id="GO:0005524">
    <property type="term" value="F:ATP binding"/>
    <property type="evidence" value="ECO:0007669"/>
    <property type="project" value="UniProtKB-KW"/>
</dbReference>
<organism evidence="6 7">
    <name type="scientific">Humitalea rosea</name>
    <dbReference type="NCBI Taxonomy" id="990373"/>
    <lineage>
        <taxon>Bacteria</taxon>
        <taxon>Pseudomonadati</taxon>
        <taxon>Pseudomonadota</taxon>
        <taxon>Alphaproteobacteria</taxon>
        <taxon>Acetobacterales</taxon>
        <taxon>Roseomonadaceae</taxon>
        <taxon>Humitalea</taxon>
    </lineage>
</organism>
<evidence type="ECO:0000256" key="4">
    <source>
        <dbReference type="ARBA" id="ARBA00022840"/>
    </source>
</evidence>
<name>A0A2W7KDW2_9PROT</name>
<keyword evidence="7" id="KW-1185">Reference proteome</keyword>
<dbReference type="InterPro" id="IPR015860">
    <property type="entry name" value="ABC_transpr_TagH-like"/>
</dbReference>
<evidence type="ECO:0000313" key="6">
    <source>
        <dbReference type="EMBL" id="PZW45870.1"/>
    </source>
</evidence>
<sequence>MTASIEASSLSIDFPLYHAPARSLKKRLLAKAGIRVRTDESNRVVVQALRQLTFSIGRGERVALVGQNGAGKTTLLRVLAGIYEPVAGSLRVEGEIGSLIDPGAGMDPDSTGRENIRLRALYRNMDHASAMALENEAAEFSGLGEFLDVPIRGYSAGMAVRLSFAMATAIRPQILLMDEWFLAGDADFMGRAEERLARLVQEAEIMVIATHEMSIVRRWCTRVLRLDSGRLVQDGTPDEVLGPA</sequence>
<reference evidence="6 7" key="1">
    <citation type="submission" date="2018-06" db="EMBL/GenBank/DDBJ databases">
        <title>Genomic Encyclopedia of Archaeal and Bacterial Type Strains, Phase II (KMG-II): from individual species to whole genera.</title>
        <authorList>
            <person name="Goeker M."/>
        </authorList>
    </citation>
    <scope>NUCLEOTIDE SEQUENCE [LARGE SCALE GENOMIC DNA]</scope>
    <source>
        <strain evidence="6 7">DSM 24525</strain>
    </source>
</reference>
<dbReference type="GO" id="GO:0140359">
    <property type="term" value="F:ABC-type transporter activity"/>
    <property type="evidence" value="ECO:0007669"/>
    <property type="project" value="InterPro"/>
</dbReference>
<dbReference type="InterPro" id="IPR027417">
    <property type="entry name" value="P-loop_NTPase"/>
</dbReference>
<evidence type="ECO:0000313" key="7">
    <source>
        <dbReference type="Proteomes" id="UP000249688"/>
    </source>
</evidence>
<gene>
    <name evidence="6" type="ORF">C8P66_11068</name>
</gene>
<evidence type="ECO:0000259" key="5">
    <source>
        <dbReference type="PROSITE" id="PS50893"/>
    </source>
</evidence>
<evidence type="ECO:0000256" key="3">
    <source>
        <dbReference type="ARBA" id="ARBA00022741"/>
    </source>
</evidence>
<dbReference type="GO" id="GO:0016887">
    <property type="term" value="F:ATP hydrolysis activity"/>
    <property type="evidence" value="ECO:0007669"/>
    <property type="project" value="InterPro"/>
</dbReference>
<dbReference type="PANTHER" id="PTHR46743:SF2">
    <property type="entry name" value="TEICHOIC ACIDS EXPORT ATP-BINDING PROTEIN TAGH"/>
    <property type="match status" value="1"/>
</dbReference>
<keyword evidence="3" id="KW-0547">Nucleotide-binding</keyword>
<feature type="domain" description="ABC transporter" evidence="5">
    <location>
        <begin position="34"/>
        <end position="244"/>
    </location>
</feature>
<dbReference type="InterPro" id="IPR017871">
    <property type="entry name" value="ABC_transporter-like_CS"/>
</dbReference>
<dbReference type="Proteomes" id="UP000249688">
    <property type="component" value="Unassembled WGS sequence"/>
</dbReference>
<dbReference type="AlphaFoldDB" id="A0A2W7KDW2"/>
<dbReference type="PANTHER" id="PTHR46743">
    <property type="entry name" value="TEICHOIC ACIDS EXPORT ATP-BINDING PROTEIN TAGH"/>
    <property type="match status" value="1"/>
</dbReference>
<dbReference type="InterPro" id="IPR003439">
    <property type="entry name" value="ABC_transporter-like_ATP-bd"/>
</dbReference>
<dbReference type="InterPro" id="IPR003593">
    <property type="entry name" value="AAA+_ATPase"/>
</dbReference>
<dbReference type="PROSITE" id="PS50893">
    <property type="entry name" value="ABC_TRANSPORTER_2"/>
    <property type="match status" value="1"/>
</dbReference>
<dbReference type="SUPFAM" id="SSF52540">
    <property type="entry name" value="P-loop containing nucleoside triphosphate hydrolases"/>
    <property type="match status" value="1"/>
</dbReference>
<dbReference type="GO" id="GO:0016020">
    <property type="term" value="C:membrane"/>
    <property type="evidence" value="ECO:0007669"/>
    <property type="project" value="InterPro"/>
</dbReference>
<dbReference type="Pfam" id="PF00005">
    <property type="entry name" value="ABC_tran"/>
    <property type="match status" value="1"/>
</dbReference>